<protein>
    <submittedName>
        <fullName evidence="1">Uncharacterized protein</fullName>
    </submittedName>
</protein>
<proteinExistence type="predicted"/>
<sequence length="98" mass="11104">MDPVCRKSIRAYSLARPLIGMDGCWTFLSHESGLWMATDLVLCVWGRRRKHWRQKRGSSISGDVIPKGTVGERLMTASRDVRCVEGLGVDDHDTVFRL</sequence>
<dbReference type="EMBL" id="JBBPBM010000003">
    <property type="protein sequence ID" value="KAK8593466.1"/>
    <property type="molecule type" value="Genomic_DNA"/>
</dbReference>
<reference evidence="1 2" key="1">
    <citation type="journal article" date="2024" name="G3 (Bethesda)">
        <title>Genome assembly of Hibiscus sabdariffa L. provides insights into metabolisms of medicinal natural products.</title>
        <authorList>
            <person name="Kim T."/>
        </authorList>
    </citation>
    <scope>NUCLEOTIDE SEQUENCE [LARGE SCALE GENOMIC DNA]</scope>
    <source>
        <strain evidence="1">TK-2024</strain>
        <tissue evidence="1">Old leaves</tissue>
    </source>
</reference>
<keyword evidence="2" id="KW-1185">Reference proteome</keyword>
<dbReference type="Proteomes" id="UP001472677">
    <property type="component" value="Unassembled WGS sequence"/>
</dbReference>
<comment type="caution">
    <text evidence="1">The sequence shown here is derived from an EMBL/GenBank/DDBJ whole genome shotgun (WGS) entry which is preliminary data.</text>
</comment>
<name>A0ABR2G327_9ROSI</name>
<evidence type="ECO:0000313" key="1">
    <source>
        <dbReference type="EMBL" id="KAK8593466.1"/>
    </source>
</evidence>
<gene>
    <name evidence="1" type="ORF">V6N12_045546</name>
</gene>
<evidence type="ECO:0000313" key="2">
    <source>
        <dbReference type="Proteomes" id="UP001472677"/>
    </source>
</evidence>
<organism evidence="1 2">
    <name type="scientific">Hibiscus sabdariffa</name>
    <name type="common">roselle</name>
    <dbReference type="NCBI Taxonomy" id="183260"/>
    <lineage>
        <taxon>Eukaryota</taxon>
        <taxon>Viridiplantae</taxon>
        <taxon>Streptophyta</taxon>
        <taxon>Embryophyta</taxon>
        <taxon>Tracheophyta</taxon>
        <taxon>Spermatophyta</taxon>
        <taxon>Magnoliopsida</taxon>
        <taxon>eudicotyledons</taxon>
        <taxon>Gunneridae</taxon>
        <taxon>Pentapetalae</taxon>
        <taxon>rosids</taxon>
        <taxon>malvids</taxon>
        <taxon>Malvales</taxon>
        <taxon>Malvaceae</taxon>
        <taxon>Malvoideae</taxon>
        <taxon>Hibiscus</taxon>
    </lineage>
</organism>
<accession>A0ABR2G327</accession>